<keyword evidence="3 10" id="KW-0808">Transferase</keyword>
<comment type="caution">
    <text evidence="11">The sequence shown here is derived from an EMBL/GenBank/DDBJ whole genome shotgun (WGS) entry which is preliminary data.</text>
</comment>
<keyword evidence="2 10" id="KW-0444">Lipid biosynthesis</keyword>
<evidence type="ECO:0000256" key="1">
    <source>
        <dbReference type="ARBA" id="ARBA00022475"/>
    </source>
</evidence>
<keyword evidence="1 10" id="KW-1003">Cell membrane</keyword>
<keyword evidence="4 10" id="KW-0812">Transmembrane</keyword>
<evidence type="ECO:0000256" key="9">
    <source>
        <dbReference type="ARBA" id="ARBA00023264"/>
    </source>
</evidence>
<evidence type="ECO:0000256" key="10">
    <source>
        <dbReference type="HAMAP-Rule" id="MF_01043"/>
    </source>
</evidence>
<comment type="subunit">
    <text evidence="10">Probably interacts with PlsX.</text>
</comment>
<dbReference type="GO" id="GO:0005886">
    <property type="term" value="C:plasma membrane"/>
    <property type="evidence" value="ECO:0007669"/>
    <property type="project" value="UniProtKB-SubCell"/>
</dbReference>
<reference evidence="11" key="2">
    <citation type="submission" date="2021-04" db="EMBL/GenBank/DDBJ databases">
        <authorList>
            <person name="Gilroy R."/>
        </authorList>
    </citation>
    <scope>NUCLEOTIDE SEQUENCE</scope>
    <source>
        <strain evidence="11">ChiBcec1-1093</strain>
    </source>
</reference>
<dbReference type="EC" id="2.3.1.275" evidence="10"/>
<comment type="function">
    <text evidence="10">Catalyzes the transfer of an acyl group from acyl-phosphate (acyl-PO(4)) to glycerol-3-phosphate (G3P) to form lysophosphatidic acid (LPA). This enzyme utilizes acyl-phosphate as fatty acyl donor, but not acyl-CoA or acyl-ACP.</text>
</comment>
<dbReference type="AlphaFoldDB" id="A0A9D2K5B6"/>
<keyword evidence="6 10" id="KW-0443">Lipid metabolism</keyword>
<comment type="similarity">
    <text evidence="10">Belongs to the PlsY family.</text>
</comment>
<dbReference type="GO" id="GO:0008654">
    <property type="term" value="P:phospholipid biosynthetic process"/>
    <property type="evidence" value="ECO:0007669"/>
    <property type="project" value="UniProtKB-UniRule"/>
</dbReference>
<evidence type="ECO:0000256" key="2">
    <source>
        <dbReference type="ARBA" id="ARBA00022516"/>
    </source>
</evidence>
<evidence type="ECO:0000256" key="8">
    <source>
        <dbReference type="ARBA" id="ARBA00023209"/>
    </source>
</evidence>
<feature type="transmembrane region" description="Helical" evidence="10">
    <location>
        <begin position="47"/>
        <end position="74"/>
    </location>
</feature>
<keyword evidence="7 10" id="KW-0472">Membrane</keyword>
<dbReference type="Proteomes" id="UP000824101">
    <property type="component" value="Unassembled WGS sequence"/>
</dbReference>
<feature type="transmembrane region" description="Helical" evidence="10">
    <location>
        <begin position="81"/>
        <end position="99"/>
    </location>
</feature>
<feature type="transmembrane region" description="Helical" evidence="10">
    <location>
        <begin position="142"/>
        <end position="161"/>
    </location>
</feature>
<dbReference type="PANTHER" id="PTHR30309">
    <property type="entry name" value="INNER MEMBRANE PROTEIN YGIH"/>
    <property type="match status" value="1"/>
</dbReference>
<evidence type="ECO:0000256" key="4">
    <source>
        <dbReference type="ARBA" id="ARBA00022692"/>
    </source>
</evidence>
<keyword evidence="8 10" id="KW-0594">Phospholipid biosynthesis</keyword>
<name>A0A9D2K5B6_9FIRM</name>
<dbReference type="Pfam" id="PF02660">
    <property type="entry name" value="G3P_acyltransf"/>
    <property type="match status" value="1"/>
</dbReference>
<dbReference type="EMBL" id="DXBC01000125">
    <property type="protein sequence ID" value="HIZ79715.1"/>
    <property type="molecule type" value="Genomic_DNA"/>
</dbReference>
<reference evidence="11" key="1">
    <citation type="journal article" date="2021" name="PeerJ">
        <title>Extensive microbial diversity within the chicken gut microbiome revealed by metagenomics and culture.</title>
        <authorList>
            <person name="Gilroy R."/>
            <person name="Ravi A."/>
            <person name="Getino M."/>
            <person name="Pursley I."/>
            <person name="Horton D.L."/>
            <person name="Alikhan N.F."/>
            <person name="Baker D."/>
            <person name="Gharbi K."/>
            <person name="Hall N."/>
            <person name="Watson M."/>
            <person name="Adriaenssens E.M."/>
            <person name="Foster-Nyarko E."/>
            <person name="Jarju S."/>
            <person name="Secka A."/>
            <person name="Antonio M."/>
            <person name="Oren A."/>
            <person name="Chaudhuri R.R."/>
            <person name="La Ragione R."/>
            <person name="Hildebrand F."/>
            <person name="Pallen M.J."/>
        </authorList>
    </citation>
    <scope>NUCLEOTIDE SEQUENCE</scope>
    <source>
        <strain evidence="11">ChiBcec1-1093</strain>
    </source>
</reference>
<protein>
    <recommendedName>
        <fullName evidence="10">Glycerol-3-phosphate acyltransferase</fullName>
    </recommendedName>
    <alternativeName>
        <fullName evidence="10">Acyl-PO4 G3P acyltransferase</fullName>
    </alternativeName>
    <alternativeName>
        <fullName evidence="10">Acyl-phosphate--glycerol-3-phosphate acyltransferase</fullName>
    </alternativeName>
    <alternativeName>
        <fullName evidence="10">G3P acyltransferase</fullName>
        <shortName evidence="10">GPAT</shortName>
        <ecNumber evidence="10">2.3.1.275</ecNumber>
    </alternativeName>
    <alternativeName>
        <fullName evidence="10">Lysophosphatidic acid synthase</fullName>
        <shortName evidence="10">LPA synthase</shortName>
    </alternativeName>
</protein>
<gene>
    <name evidence="10 11" type="primary">plsY</name>
    <name evidence="11" type="ORF">IAA17_08010</name>
</gene>
<evidence type="ECO:0000313" key="12">
    <source>
        <dbReference type="Proteomes" id="UP000824101"/>
    </source>
</evidence>
<accession>A0A9D2K5B6</accession>
<feature type="transmembrane region" description="Helical" evidence="10">
    <location>
        <begin position="173"/>
        <end position="190"/>
    </location>
</feature>
<keyword evidence="11" id="KW-0012">Acyltransferase</keyword>
<comment type="subcellular location">
    <subcellularLocation>
        <location evidence="10">Cell membrane</location>
        <topology evidence="10">Multi-pass membrane protein</topology>
    </subcellularLocation>
</comment>
<dbReference type="PANTHER" id="PTHR30309:SF0">
    <property type="entry name" value="GLYCEROL-3-PHOSPHATE ACYLTRANSFERASE-RELATED"/>
    <property type="match status" value="1"/>
</dbReference>
<comment type="pathway">
    <text evidence="10">Lipid metabolism; phospholipid metabolism.</text>
</comment>
<evidence type="ECO:0000256" key="7">
    <source>
        <dbReference type="ARBA" id="ARBA00023136"/>
    </source>
</evidence>
<organism evidence="11 12">
    <name type="scientific">Candidatus Lachnoclostridium stercorigallinarum</name>
    <dbReference type="NCBI Taxonomy" id="2838634"/>
    <lineage>
        <taxon>Bacteria</taxon>
        <taxon>Bacillati</taxon>
        <taxon>Bacillota</taxon>
        <taxon>Clostridia</taxon>
        <taxon>Lachnospirales</taxon>
        <taxon>Lachnospiraceae</taxon>
    </lineage>
</organism>
<dbReference type="NCBIfam" id="TIGR00023">
    <property type="entry name" value="glycerol-3-phosphate 1-O-acyltransferase PlsY"/>
    <property type="match status" value="1"/>
</dbReference>
<keyword evidence="9 10" id="KW-1208">Phospholipid metabolism</keyword>
<sequence>MERIICLAMGYVFGLFQTGYFYGKLHSIDLHQYGSGNVGTTNALRVLGWKAGLIVFLGDFLKTVIPCMLVRFVLFQDHPEMTYVLMLYTALGVILGHNYPFYMGFRGGKGIAATAGLIFSLDWRVTLICLVIFVGTVAVTRFVSLGSILVVLALAACAVYFGGHGYFGLGEKHLAEFYSLAAAIALLAIWRHRANIGRLLHGTENKLGEKKKS</sequence>
<proteinExistence type="inferred from homology"/>
<evidence type="ECO:0000256" key="5">
    <source>
        <dbReference type="ARBA" id="ARBA00022989"/>
    </source>
</evidence>
<keyword evidence="5 10" id="KW-1133">Transmembrane helix</keyword>
<evidence type="ECO:0000313" key="11">
    <source>
        <dbReference type="EMBL" id="HIZ79715.1"/>
    </source>
</evidence>
<evidence type="ECO:0000256" key="6">
    <source>
        <dbReference type="ARBA" id="ARBA00023098"/>
    </source>
</evidence>
<comment type="catalytic activity">
    <reaction evidence="10">
        <text>an acyl phosphate + sn-glycerol 3-phosphate = a 1-acyl-sn-glycero-3-phosphate + phosphate</text>
        <dbReference type="Rhea" id="RHEA:34075"/>
        <dbReference type="ChEBI" id="CHEBI:43474"/>
        <dbReference type="ChEBI" id="CHEBI:57597"/>
        <dbReference type="ChEBI" id="CHEBI:57970"/>
        <dbReference type="ChEBI" id="CHEBI:59918"/>
        <dbReference type="EC" id="2.3.1.275"/>
    </reaction>
</comment>
<dbReference type="InterPro" id="IPR003811">
    <property type="entry name" value="G3P_acylTferase_PlsY"/>
</dbReference>
<dbReference type="GO" id="GO:0043772">
    <property type="term" value="F:acyl-phosphate glycerol-3-phosphate acyltransferase activity"/>
    <property type="evidence" value="ECO:0007669"/>
    <property type="project" value="UniProtKB-UniRule"/>
</dbReference>
<feature type="transmembrane region" description="Helical" evidence="10">
    <location>
        <begin position="111"/>
        <end position="135"/>
    </location>
</feature>
<dbReference type="HAMAP" id="MF_01043">
    <property type="entry name" value="PlsY"/>
    <property type="match status" value="1"/>
</dbReference>
<dbReference type="SMART" id="SM01207">
    <property type="entry name" value="G3P_acyltransf"/>
    <property type="match status" value="1"/>
</dbReference>
<evidence type="ECO:0000256" key="3">
    <source>
        <dbReference type="ARBA" id="ARBA00022679"/>
    </source>
</evidence>